<evidence type="ECO:0000259" key="6">
    <source>
        <dbReference type="PROSITE" id="PS50887"/>
    </source>
</evidence>
<sequence length="506" mass="56303">MATEVVSRGLSACPFCASERVVVVPAENLWCACCEGCGAQGPRKPDAGSASEAWGGPASYRKLMREILDSSAAFVAVKDMDGRFLLANEAIARLMGTTPGRMVGACDADFVSDPQLLRFYQASTEGVWEAGGETLREEVSLTMPDGDVRHYMALKKPMLFGPKKIPSVLIIANDVTDLKRANNEIAARERRYLEAMAASGEGIWEMDLRNNLISHNSHLPEIFGFEPEYFEVSDSFILDRIHPEDRERVEQSMGQFIAHGGDYESQHRILREDGKVIWVRSRGSVAEFDEDGVPVRLIGSIRDITQRKRAEASLEEARQKLEQTNNQLENLVEERTSELVQLNLELQSLARRDALTGLANRLAADEQLLQEYARFGRQLQPYTVMLVDVDHFKQVNDTFGHAIGDRALIHIAQLLQSSLRETDVVARYGGEEFLLLVHTGEQEALQLAEGIRRQVEVTPVSANLTITISIGVSQVQEGDSDATDALRRADKLLYQAKEEGRNCVRA</sequence>
<name>A0ABS7ZMM7_9GAMM</name>
<dbReference type="PROSITE" id="PS50112">
    <property type="entry name" value="PAS"/>
    <property type="match status" value="2"/>
</dbReference>
<evidence type="ECO:0000259" key="5">
    <source>
        <dbReference type="PROSITE" id="PS50113"/>
    </source>
</evidence>
<proteinExistence type="predicted"/>
<dbReference type="SMART" id="SM00086">
    <property type="entry name" value="PAC"/>
    <property type="match status" value="1"/>
</dbReference>
<dbReference type="InterPro" id="IPR029787">
    <property type="entry name" value="Nucleotide_cyclase"/>
</dbReference>
<dbReference type="PANTHER" id="PTHR45138:SF9">
    <property type="entry name" value="DIGUANYLATE CYCLASE DGCM-RELATED"/>
    <property type="match status" value="1"/>
</dbReference>
<comment type="caution">
    <text evidence="7">The sequence shown here is derived from an EMBL/GenBank/DDBJ whole genome shotgun (WGS) entry which is preliminary data.</text>
</comment>
<dbReference type="Gene3D" id="2.10.70.100">
    <property type="match status" value="1"/>
</dbReference>
<feature type="domain" description="PAS" evidence="4">
    <location>
        <begin position="60"/>
        <end position="104"/>
    </location>
</feature>
<dbReference type="SUPFAM" id="SSF55785">
    <property type="entry name" value="PYP-like sensor domain (PAS domain)"/>
    <property type="match status" value="2"/>
</dbReference>
<protein>
    <recommendedName>
        <fullName evidence="1">diguanylate cyclase</fullName>
        <ecNumber evidence="1">2.7.7.65</ecNumber>
    </recommendedName>
</protein>
<evidence type="ECO:0000259" key="4">
    <source>
        <dbReference type="PROSITE" id="PS50112"/>
    </source>
</evidence>
<dbReference type="InterPro" id="IPR035965">
    <property type="entry name" value="PAS-like_dom_sf"/>
</dbReference>
<dbReference type="InterPro" id="IPR013656">
    <property type="entry name" value="PAS_4"/>
</dbReference>
<feature type="domain" description="PAS" evidence="4">
    <location>
        <begin position="188"/>
        <end position="260"/>
    </location>
</feature>
<evidence type="ECO:0000313" key="8">
    <source>
        <dbReference type="Proteomes" id="UP000714380"/>
    </source>
</evidence>
<evidence type="ECO:0000256" key="2">
    <source>
        <dbReference type="ARBA" id="ARBA00034247"/>
    </source>
</evidence>
<dbReference type="InterPro" id="IPR043128">
    <property type="entry name" value="Rev_trsase/Diguanyl_cyclase"/>
</dbReference>
<keyword evidence="8" id="KW-1185">Reference proteome</keyword>
<organism evidence="7 8">
    <name type="scientific">Thalassolituus marinus</name>
    <dbReference type="NCBI Taxonomy" id="671053"/>
    <lineage>
        <taxon>Bacteria</taxon>
        <taxon>Pseudomonadati</taxon>
        <taxon>Pseudomonadota</taxon>
        <taxon>Gammaproteobacteria</taxon>
        <taxon>Oceanospirillales</taxon>
        <taxon>Oceanospirillaceae</taxon>
        <taxon>Thalassolituus</taxon>
    </lineage>
</organism>
<evidence type="ECO:0000313" key="7">
    <source>
        <dbReference type="EMBL" id="MCA6062453.1"/>
    </source>
</evidence>
<dbReference type="CDD" id="cd01949">
    <property type="entry name" value="GGDEF"/>
    <property type="match status" value="1"/>
</dbReference>
<feature type="domain" description="GGDEF" evidence="6">
    <location>
        <begin position="380"/>
        <end position="506"/>
    </location>
</feature>
<dbReference type="RefSeq" id="WP_225671481.1">
    <property type="nucleotide sequence ID" value="NZ_JAEDAH010000010.1"/>
</dbReference>
<dbReference type="InterPro" id="IPR050469">
    <property type="entry name" value="Diguanylate_Cyclase"/>
</dbReference>
<accession>A0ABS7ZMM7</accession>
<dbReference type="NCBIfam" id="TIGR00254">
    <property type="entry name" value="GGDEF"/>
    <property type="match status" value="1"/>
</dbReference>
<dbReference type="Pfam" id="PF00990">
    <property type="entry name" value="GGDEF"/>
    <property type="match status" value="1"/>
</dbReference>
<dbReference type="SMART" id="SM00267">
    <property type="entry name" value="GGDEF"/>
    <property type="match status" value="1"/>
</dbReference>
<dbReference type="EC" id="2.7.7.65" evidence="1"/>
<gene>
    <name evidence="7" type="ORF">I9W95_02420</name>
</gene>
<dbReference type="InterPro" id="IPR000160">
    <property type="entry name" value="GGDEF_dom"/>
</dbReference>
<dbReference type="SUPFAM" id="SSF55073">
    <property type="entry name" value="Nucleotide cyclase"/>
    <property type="match status" value="1"/>
</dbReference>
<feature type="coiled-coil region" evidence="3">
    <location>
        <begin position="304"/>
        <end position="352"/>
    </location>
</feature>
<dbReference type="SMART" id="SM00091">
    <property type="entry name" value="PAS"/>
    <property type="match status" value="2"/>
</dbReference>
<dbReference type="PROSITE" id="PS50113">
    <property type="entry name" value="PAC"/>
    <property type="match status" value="1"/>
</dbReference>
<dbReference type="Pfam" id="PF08447">
    <property type="entry name" value="PAS_3"/>
    <property type="match status" value="1"/>
</dbReference>
<dbReference type="InterPro" id="IPR001610">
    <property type="entry name" value="PAC"/>
</dbReference>
<dbReference type="Gene3D" id="3.30.450.20">
    <property type="entry name" value="PAS domain"/>
    <property type="match status" value="2"/>
</dbReference>
<dbReference type="EMBL" id="JAEDAH010000010">
    <property type="protein sequence ID" value="MCA6062453.1"/>
    <property type="molecule type" value="Genomic_DNA"/>
</dbReference>
<dbReference type="Proteomes" id="UP000714380">
    <property type="component" value="Unassembled WGS sequence"/>
</dbReference>
<dbReference type="InterPro" id="IPR000014">
    <property type="entry name" value="PAS"/>
</dbReference>
<dbReference type="PANTHER" id="PTHR45138">
    <property type="entry name" value="REGULATORY COMPONENTS OF SENSORY TRANSDUCTION SYSTEM"/>
    <property type="match status" value="1"/>
</dbReference>
<comment type="catalytic activity">
    <reaction evidence="2">
        <text>2 GTP = 3',3'-c-di-GMP + 2 diphosphate</text>
        <dbReference type="Rhea" id="RHEA:24898"/>
        <dbReference type="ChEBI" id="CHEBI:33019"/>
        <dbReference type="ChEBI" id="CHEBI:37565"/>
        <dbReference type="ChEBI" id="CHEBI:58805"/>
        <dbReference type="EC" id="2.7.7.65"/>
    </reaction>
</comment>
<keyword evidence="3" id="KW-0175">Coiled coil</keyword>
<dbReference type="Gene3D" id="3.30.70.270">
    <property type="match status" value="1"/>
</dbReference>
<evidence type="ECO:0000256" key="1">
    <source>
        <dbReference type="ARBA" id="ARBA00012528"/>
    </source>
</evidence>
<reference evidence="7 8" key="1">
    <citation type="submission" date="2020-12" db="EMBL/GenBank/DDBJ databases">
        <title>Novel Thalassolituus-related marine hydrocarbonoclastic bacteria mediated algae-derived hydrocarbons mineralization in twilight zone of the northern South China Sea.</title>
        <authorList>
            <person name="Dong C."/>
        </authorList>
    </citation>
    <scope>NUCLEOTIDE SEQUENCE [LARGE SCALE GENOMIC DNA]</scope>
    <source>
        <strain evidence="7 8">IMCC1826</strain>
    </source>
</reference>
<dbReference type="CDD" id="cd00130">
    <property type="entry name" value="PAS"/>
    <property type="match status" value="2"/>
</dbReference>
<dbReference type="InterPro" id="IPR013655">
    <property type="entry name" value="PAS_fold_3"/>
</dbReference>
<feature type="domain" description="PAC" evidence="5">
    <location>
        <begin position="263"/>
        <end position="316"/>
    </location>
</feature>
<dbReference type="Pfam" id="PF08448">
    <property type="entry name" value="PAS_4"/>
    <property type="match status" value="1"/>
</dbReference>
<dbReference type="PROSITE" id="PS50887">
    <property type="entry name" value="GGDEF"/>
    <property type="match status" value="1"/>
</dbReference>
<evidence type="ECO:0000256" key="3">
    <source>
        <dbReference type="SAM" id="Coils"/>
    </source>
</evidence>
<dbReference type="NCBIfam" id="TIGR00229">
    <property type="entry name" value="sensory_box"/>
    <property type="match status" value="2"/>
</dbReference>
<dbReference type="InterPro" id="IPR000700">
    <property type="entry name" value="PAS-assoc_C"/>
</dbReference>